<proteinExistence type="predicted"/>
<dbReference type="OrthoDB" id="4074036at2759"/>
<dbReference type="GeneID" id="8301977"/>
<dbReference type="VEuPathDB" id="FungiDB:CTRG_03382"/>
<feature type="transmembrane region" description="Helical" evidence="1">
    <location>
        <begin position="66"/>
        <end position="84"/>
    </location>
</feature>
<keyword evidence="3" id="KW-1185">Reference proteome</keyword>
<evidence type="ECO:0000256" key="1">
    <source>
        <dbReference type="SAM" id="Phobius"/>
    </source>
</evidence>
<keyword evidence="1" id="KW-0812">Transmembrane</keyword>
<feature type="transmembrane region" description="Helical" evidence="1">
    <location>
        <begin position="25"/>
        <end position="46"/>
    </location>
</feature>
<name>C5MBE0_CANTT</name>
<evidence type="ECO:0000313" key="2">
    <source>
        <dbReference type="EMBL" id="EER32957.1"/>
    </source>
</evidence>
<organism evidence="2 3">
    <name type="scientific">Candida tropicalis (strain ATCC MYA-3404 / T1)</name>
    <name type="common">Yeast</name>
    <dbReference type="NCBI Taxonomy" id="294747"/>
    <lineage>
        <taxon>Eukaryota</taxon>
        <taxon>Fungi</taxon>
        <taxon>Dikarya</taxon>
        <taxon>Ascomycota</taxon>
        <taxon>Saccharomycotina</taxon>
        <taxon>Pichiomycetes</taxon>
        <taxon>Debaryomycetaceae</taxon>
        <taxon>Candida/Lodderomyces clade</taxon>
        <taxon>Candida</taxon>
    </lineage>
</organism>
<dbReference type="AlphaFoldDB" id="C5MBE0"/>
<dbReference type="RefSeq" id="XP_002549085.1">
    <property type="nucleotide sequence ID" value="XM_002549039.1"/>
</dbReference>
<dbReference type="Proteomes" id="UP000002037">
    <property type="component" value="Unassembled WGS sequence"/>
</dbReference>
<sequence length="113" mass="12955">MPTVSAEALLTESKQQRHQRFTNQLYQAGAKGLLQGTLVALVSGYALSYKYNHGLNKAYFRNVYKVWWFVGWAVVGVTFATDTAKMKISKQAAIEDEIKRARYLEEELNRYSK</sequence>
<keyword evidence="1" id="KW-1133">Transmembrane helix</keyword>
<dbReference type="eggNOG" id="ENOG502RMDI">
    <property type="taxonomic scope" value="Eukaryota"/>
</dbReference>
<protein>
    <submittedName>
        <fullName evidence="2">Uncharacterized protein</fullName>
    </submittedName>
</protein>
<evidence type="ECO:0000313" key="3">
    <source>
        <dbReference type="Proteomes" id="UP000002037"/>
    </source>
</evidence>
<accession>C5MBE0</accession>
<reference evidence="2 3" key="1">
    <citation type="journal article" date="2009" name="Nature">
        <title>Evolution of pathogenicity and sexual reproduction in eight Candida genomes.</title>
        <authorList>
            <person name="Butler G."/>
            <person name="Rasmussen M.D."/>
            <person name="Lin M.F."/>
            <person name="Santos M.A."/>
            <person name="Sakthikumar S."/>
            <person name="Munro C.A."/>
            <person name="Rheinbay E."/>
            <person name="Grabherr M."/>
            <person name="Forche A."/>
            <person name="Reedy J.L."/>
            <person name="Agrafioti I."/>
            <person name="Arnaud M.B."/>
            <person name="Bates S."/>
            <person name="Brown A.J."/>
            <person name="Brunke S."/>
            <person name="Costanzo M.C."/>
            <person name="Fitzpatrick D.A."/>
            <person name="de Groot P.W."/>
            <person name="Harris D."/>
            <person name="Hoyer L.L."/>
            <person name="Hube B."/>
            <person name="Klis F.M."/>
            <person name="Kodira C."/>
            <person name="Lennard N."/>
            <person name="Logue M.E."/>
            <person name="Martin R."/>
            <person name="Neiman A.M."/>
            <person name="Nikolaou E."/>
            <person name="Quail M.A."/>
            <person name="Quinn J."/>
            <person name="Santos M.C."/>
            <person name="Schmitzberger F.F."/>
            <person name="Sherlock G."/>
            <person name="Shah P."/>
            <person name="Silverstein K.A."/>
            <person name="Skrzypek M.S."/>
            <person name="Soll D."/>
            <person name="Staggs R."/>
            <person name="Stansfield I."/>
            <person name="Stumpf M.P."/>
            <person name="Sudbery P.E."/>
            <person name="Srikantha T."/>
            <person name="Zeng Q."/>
            <person name="Berman J."/>
            <person name="Berriman M."/>
            <person name="Heitman J."/>
            <person name="Gow N.A."/>
            <person name="Lorenz M.C."/>
            <person name="Birren B.W."/>
            <person name="Kellis M."/>
            <person name="Cuomo C.A."/>
        </authorList>
    </citation>
    <scope>NUCLEOTIDE SEQUENCE [LARGE SCALE GENOMIC DNA]</scope>
    <source>
        <strain evidence="3">ATCC MYA-3404 / T1</strain>
    </source>
</reference>
<dbReference type="EMBL" id="GG692398">
    <property type="protein sequence ID" value="EER32957.1"/>
    <property type="molecule type" value="Genomic_DNA"/>
</dbReference>
<dbReference type="HOGENOM" id="CLU_164919_0_0_1"/>
<gene>
    <name evidence="2" type="ORF">CTRG_03382</name>
</gene>
<dbReference type="KEGG" id="ctp:CTRG_03382"/>
<keyword evidence="1" id="KW-0472">Membrane</keyword>